<reference evidence="2 3" key="1">
    <citation type="journal article" date="2019" name="Int. J. Syst. Evol. Microbiol.">
        <title>The Global Catalogue of Microorganisms (GCM) 10K type strain sequencing project: providing services to taxonomists for standard genome sequencing and annotation.</title>
        <authorList>
            <consortium name="The Broad Institute Genomics Platform"/>
            <consortium name="The Broad Institute Genome Sequencing Center for Infectious Disease"/>
            <person name="Wu L."/>
            <person name="Ma J."/>
        </authorList>
    </citation>
    <scope>NUCLEOTIDE SEQUENCE [LARGE SCALE GENOMIC DNA]</scope>
    <source>
        <strain evidence="2 3">JCM 10696</strain>
    </source>
</reference>
<dbReference type="PANTHER" id="PTHR33164">
    <property type="entry name" value="TRANSCRIPTIONAL REGULATOR, MARR FAMILY"/>
    <property type="match status" value="1"/>
</dbReference>
<evidence type="ECO:0000259" key="1">
    <source>
        <dbReference type="PROSITE" id="PS50995"/>
    </source>
</evidence>
<sequence>MSADEHEAGDPDPRDVASALARALPGLHRAMERRLAQDFGHPKPPENQLALLRLVRARDGITVREAAEALLMKPNNLSALVSQMTAAGMLRKEQDPDDRRIVHLHVAEESLGRLDEVDALFRGYVAAGLDALDAGKRADVHRALTALEELARHIDPAAD</sequence>
<dbReference type="Pfam" id="PF12802">
    <property type="entry name" value="MarR_2"/>
    <property type="match status" value="1"/>
</dbReference>
<dbReference type="InterPro" id="IPR036388">
    <property type="entry name" value="WH-like_DNA-bd_sf"/>
</dbReference>
<evidence type="ECO:0000313" key="2">
    <source>
        <dbReference type="EMBL" id="GAA0951878.1"/>
    </source>
</evidence>
<accession>A0ABN1R4S6</accession>
<dbReference type="SMART" id="SM00347">
    <property type="entry name" value="HTH_MARR"/>
    <property type="match status" value="1"/>
</dbReference>
<dbReference type="Proteomes" id="UP001500665">
    <property type="component" value="Unassembled WGS sequence"/>
</dbReference>
<dbReference type="EMBL" id="BAAAHH010000011">
    <property type="protein sequence ID" value="GAA0951878.1"/>
    <property type="molecule type" value="Genomic_DNA"/>
</dbReference>
<name>A0ABN1R4S6_9ACTN</name>
<dbReference type="SUPFAM" id="SSF46785">
    <property type="entry name" value="Winged helix' DNA-binding domain"/>
    <property type="match status" value="1"/>
</dbReference>
<evidence type="ECO:0000313" key="3">
    <source>
        <dbReference type="Proteomes" id="UP001500665"/>
    </source>
</evidence>
<dbReference type="InterPro" id="IPR036390">
    <property type="entry name" value="WH_DNA-bd_sf"/>
</dbReference>
<dbReference type="PANTHER" id="PTHR33164:SF103">
    <property type="entry name" value="REGULATORY PROTEIN MARR"/>
    <property type="match status" value="1"/>
</dbReference>
<feature type="domain" description="HTH marR-type" evidence="1">
    <location>
        <begin position="17"/>
        <end position="149"/>
    </location>
</feature>
<protein>
    <submittedName>
        <fullName evidence="2">MarR family winged helix-turn-helix transcriptional regulator</fullName>
    </submittedName>
</protein>
<proteinExistence type="predicted"/>
<dbReference type="InterPro" id="IPR039422">
    <property type="entry name" value="MarR/SlyA-like"/>
</dbReference>
<dbReference type="Gene3D" id="1.10.10.10">
    <property type="entry name" value="Winged helix-like DNA-binding domain superfamily/Winged helix DNA-binding domain"/>
    <property type="match status" value="1"/>
</dbReference>
<dbReference type="PROSITE" id="PS50995">
    <property type="entry name" value="HTH_MARR_2"/>
    <property type="match status" value="1"/>
</dbReference>
<gene>
    <name evidence="2" type="ORF">GCM10009550_32030</name>
</gene>
<dbReference type="RefSeq" id="WP_344241490.1">
    <property type="nucleotide sequence ID" value="NZ_BAAAHH010000011.1"/>
</dbReference>
<organism evidence="2 3">
    <name type="scientific">Actinocorallia libanotica</name>
    <dbReference type="NCBI Taxonomy" id="46162"/>
    <lineage>
        <taxon>Bacteria</taxon>
        <taxon>Bacillati</taxon>
        <taxon>Actinomycetota</taxon>
        <taxon>Actinomycetes</taxon>
        <taxon>Streptosporangiales</taxon>
        <taxon>Thermomonosporaceae</taxon>
        <taxon>Actinocorallia</taxon>
    </lineage>
</organism>
<dbReference type="InterPro" id="IPR000835">
    <property type="entry name" value="HTH_MarR-typ"/>
</dbReference>
<comment type="caution">
    <text evidence="2">The sequence shown here is derived from an EMBL/GenBank/DDBJ whole genome shotgun (WGS) entry which is preliminary data.</text>
</comment>
<keyword evidence="3" id="KW-1185">Reference proteome</keyword>